<dbReference type="GO" id="GO:0015347">
    <property type="term" value="F:sodium-independent organic anion transmembrane transporter activity"/>
    <property type="evidence" value="ECO:0007669"/>
    <property type="project" value="TreeGrafter"/>
</dbReference>
<dbReference type="PANTHER" id="PTHR11388">
    <property type="entry name" value="ORGANIC ANION TRANSPORTER"/>
    <property type="match status" value="1"/>
</dbReference>
<name>A0AAW0X0Y8_CHEQU</name>
<dbReference type="InterPro" id="IPR004156">
    <property type="entry name" value="OATP"/>
</dbReference>
<organism evidence="3 4">
    <name type="scientific">Cherax quadricarinatus</name>
    <name type="common">Australian red claw crayfish</name>
    <dbReference type="NCBI Taxonomy" id="27406"/>
    <lineage>
        <taxon>Eukaryota</taxon>
        <taxon>Metazoa</taxon>
        <taxon>Ecdysozoa</taxon>
        <taxon>Arthropoda</taxon>
        <taxon>Crustacea</taxon>
        <taxon>Multicrustacea</taxon>
        <taxon>Malacostraca</taxon>
        <taxon>Eumalacostraca</taxon>
        <taxon>Eucarida</taxon>
        <taxon>Decapoda</taxon>
        <taxon>Pleocyemata</taxon>
        <taxon>Astacidea</taxon>
        <taxon>Parastacoidea</taxon>
        <taxon>Parastacidae</taxon>
        <taxon>Cherax</taxon>
    </lineage>
</organism>
<keyword evidence="2" id="KW-1133">Transmembrane helix</keyword>
<dbReference type="Proteomes" id="UP001445076">
    <property type="component" value="Unassembled WGS sequence"/>
</dbReference>
<feature type="transmembrane region" description="Helical" evidence="2">
    <location>
        <begin position="62"/>
        <end position="84"/>
    </location>
</feature>
<evidence type="ECO:0000313" key="3">
    <source>
        <dbReference type="EMBL" id="KAK8733339.1"/>
    </source>
</evidence>
<feature type="non-terminal residue" evidence="3">
    <location>
        <position position="1"/>
    </location>
</feature>
<evidence type="ECO:0000313" key="4">
    <source>
        <dbReference type="Proteomes" id="UP001445076"/>
    </source>
</evidence>
<dbReference type="GO" id="GO:0016323">
    <property type="term" value="C:basolateral plasma membrane"/>
    <property type="evidence" value="ECO:0007669"/>
    <property type="project" value="TreeGrafter"/>
</dbReference>
<keyword evidence="4" id="KW-1185">Reference proteome</keyword>
<dbReference type="AlphaFoldDB" id="A0AAW0X0Y8"/>
<dbReference type="PANTHER" id="PTHR11388:SF76">
    <property type="entry name" value="SOLUTE CARRIER ORGANIC ANION TRANSPORTER FAMILY MEMBER"/>
    <property type="match status" value="1"/>
</dbReference>
<keyword evidence="2" id="KW-0812">Transmembrane</keyword>
<proteinExistence type="predicted"/>
<keyword evidence="2" id="KW-0472">Membrane</keyword>
<sequence length="157" mass="17500">SVADEDKGLALGTLTVFISLLGFIPAPIIMGAIIDSSCQVWDQSCGVSGNCWLYDSDKFRTIIHLVPAVFTFISVFGDLVVYYYSHELDLYGDRDDDVELEKPAANTKEENHEESRLLDAHQDHSHPHQDPETPTPTPVPTPRLLHARTEEELNLPA</sequence>
<evidence type="ECO:0000256" key="2">
    <source>
        <dbReference type="SAM" id="Phobius"/>
    </source>
</evidence>
<feature type="transmembrane region" description="Helical" evidence="2">
    <location>
        <begin position="9"/>
        <end position="34"/>
    </location>
</feature>
<feature type="region of interest" description="Disordered" evidence="1">
    <location>
        <begin position="95"/>
        <end position="157"/>
    </location>
</feature>
<protein>
    <submittedName>
        <fullName evidence="3">Uncharacterized protein</fullName>
    </submittedName>
</protein>
<reference evidence="3 4" key="1">
    <citation type="journal article" date="2024" name="BMC Genomics">
        <title>Genome assembly of redclaw crayfish (Cherax quadricarinatus) provides insights into its immune adaptation and hypoxia tolerance.</title>
        <authorList>
            <person name="Liu Z."/>
            <person name="Zheng J."/>
            <person name="Li H."/>
            <person name="Fang K."/>
            <person name="Wang S."/>
            <person name="He J."/>
            <person name="Zhou D."/>
            <person name="Weng S."/>
            <person name="Chi M."/>
            <person name="Gu Z."/>
            <person name="He J."/>
            <person name="Li F."/>
            <person name="Wang M."/>
        </authorList>
    </citation>
    <scope>NUCLEOTIDE SEQUENCE [LARGE SCALE GENOMIC DNA]</scope>
    <source>
        <strain evidence="3">ZL_2023a</strain>
    </source>
</reference>
<comment type="caution">
    <text evidence="3">The sequence shown here is derived from an EMBL/GenBank/DDBJ whole genome shotgun (WGS) entry which is preliminary data.</text>
</comment>
<evidence type="ECO:0000256" key="1">
    <source>
        <dbReference type="SAM" id="MobiDB-lite"/>
    </source>
</evidence>
<feature type="compositionally biased region" description="Basic and acidic residues" evidence="1">
    <location>
        <begin position="107"/>
        <end position="131"/>
    </location>
</feature>
<dbReference type="EMBL" id="JARKIK010000054">
    <property type="protein sequence ID" value="KAK8733339.1"/>
    <property type="molecule type" value="Genomic_DNA"/>
</dbReference>
<dbReference type="GO" id="GO:0043252">
    <property type="term" value="P:sodium-independent organic anion transport"/>
    <property type="evidence" value="ECO:0007669"/>
    <property type="project" value="TreeGrafter"/>
</dbReference>
<gene>
    <name evidence="3" type="ORF">OTU49_006590</name>
</gene>
<dbReference type="Pfam" id="PF03137">
    <property type="entry name" value="OATP"/>
    <property type="match status" value="1"/>
</dbReference>
<accession>A0AAW0X0Y8</accession>